<keyword evidence="2" id="KW-1185">Reference proteome</keyword>
<dbReference type="PANTHER" id="PTHR21192:SF2">
    <property type="entry name" value="NADH DEHYDROGENASE [UBIQUINONE] 1 ALPHA SUBCOMPLEX ASSEMBLY FACTOR 3"/>
    <property type="match status" value="1"/>
</dbReference>
<name>A0ABD2AX05_VESSQ</name>
<evidence type="ECO:0000313" key="1">
    <source>
        <dbReference type="EMBL" id="KAL2725147.1"/>
    </source>
</evidence>
<gene>
    <name evidence="1" type="ORF">V1478_007820</name>
</gene>
<protein>
    <submittedName>
        <fullName evidence="1">NADH dehydrogenase ubiquinone 1 alpha subcomplex assembly factor 3</fullName>
    </submittedName>
</protein>
<dbReference type="EMBL" id="JAUDFV010000138">
    <property type="protein sequence ID" value="KAL2725147.1"/>
    <property type="molecule type" value="Genomic_DNA"/>
</dbReference>
<organism evidence="1 2">
    <name type="scientific">Vespula squamosa</name>
    <name type="common">Southern yellow jacket</name>
    <name type="synonym">Wasp</name>
    <dbReference type="NCBI Taxonomy" id="30214"/>
    <lineage>
        <taxon>Eukaryota</taxon>
        <taxon>Metazoa</taxon>
        <taxon>Ecdysozoa</taxon>
        <taxon>Arthropoda</taxon>
        <taxon>Hexapoda</taxon>
        <taxon>Insecta</taxon>
        <taxon>Pterygota</taxon>
        <taxon>Neoptera</taxon>
        <taxon>Endopterygota</taxon>
        <taxon>Hymenoptera</taxon>
        <taxon>Apocrita</taxon>
        <taxon>Aculeata</taxon>
        <taxon>Vespoidea</taxon>
        <taxon>Vespidae</taxon>
        <taxon>Vespinae</taxon>
        <taxon>Vespula</taxon>
    </lineage>
</organism>
<proteinExistence type="predicted"/>
<dbReference type="SUPFAM" id="SSF64076">
    <property type="entry name" value="MTH938-like"/>
    <property type="match status" value="1"/>
</dbReference>
<dbReference type="Proteomes" id="UP001607302">
    <property type="component" value="Unassembled WGS sequence"/>
</dbReference>
<comment type="caution">
    <text evidence="1">The sequence shown here is derived from an EMBL/GenBank/DDBJ whole genome shotgun (WGS) entry which is preliminary data.</text>
</comment>
<dbReference type="Gene3D" id="3.40.1230.10">
    <property type="entry name" value="MTH938-like"/>
    <property type="match status" value="1"/>
</dbReference>
<accession>A0ABD2AX05</accession>
<dbReference type="InterPro" id="IPR036748">
    <property type="entry name" value="MTH938-like_sf"/>
</dbReference>
<reference evidence="1 2" key="1">
    <citation type="journal article" date="2024" name="Ann. Entomol. Soc. Am.">
        <title>Genomic analyses of the southern and eastern yellowjacket wasps (Hymenoptera: Vespidae) reveal evolutionary signatures of social life.</title>
        <authorList>
            <person name="Catto M.A."/>
            <person name="Caine P.B."/>
            <person name="Orr S.E."/>
            <person name="Hunt B.G."/>
            <person name="Goodisman M.A.D."/>
        </authorList>
    </citation>
    <scope>NUCLEOTIDE SEQUENCE [LARGE SCALE GENOMIC DNA]</scope>
    <source>
        <strain evidence="1">233</strain>
        <tissue evidence="1">Head and thorax</tissue>
    </source>
</reference>
<keyword evidence="1" id="KW-0830">Ubiquinone</keyword>
<dbReference type="PANTHER" id="PTHR21192">
    <property type="entry name" value="NUCLEAR PROTEIN E3-3"/>
    <property type="match status" value="1"/>
</dbReference>
<dbReference type="InterPro" id="IPR007523">
    <property type="entry name" value="NDUFAF3/AAMDC"/>
</dbReference>
<dbReference type="Pfam" id="PF04430">
    <property type="entry name" value="DUF498"/>
    <property type="match status" value="1"/>
</dbReference>
<evidence type="ECO:0000313" key="2">
    <source>
        <dbReference type="Proteomes" id="UP001607302"/>
    </source>
</evidence>
<dbReference type="AlphaFoldDB" id="A0ABD2AX05"/>
<sequence>MNRFINHRFFNSKMLHNLRSLHVLQNVRRQAYDGPGKTTVTILNKNETSLLLITGYNQTGFTLNNGIKMIGPMVLFSKSLLFWNVASAKDINKDSLILFKVMEPKLDLLIIGLEEDYEYKFIVNLKKIIKDLNIDSEILPVDQACSVFNFVNLENRYVAAALIPPKKNSLFSSLTIKSSNKKNQAAQSKSD</sequence>